<evidence type="ECO:0000256" key="5">
    <source>
        <dbReference type="SAM" id="Coils"/>
    </source>
</evidence>
<dbReference type="OMA" id="VHAHDQD"/>
<dbReference type="InterPro" id="IPR019530">
    <property type="entry name" value="Intra-flagellar_transport_57"/>
</dbReference>
<dbReference type="EnsemblMetazoa" id="SMAR008335-RA">
    <property type="protein sequence ID" value="SMAR008335-PA"/>
    <property type="gene ID" value="SMAR008335"/>
</dbReference>
<evidence type="ECO:0000313" key="6">
    <source>
        <dbReference type="EnsemblMetazoa" id="SMAR008335-PA"/>
    </source>
</evidence>
<accession>T1J408</accession>
<reference evidence="7" key="1">
    <citation type="submission" date="2011-05" db="EMBL/GenBank/DDBJ databases">
        <authorList>
            <person name="Richards S.R."/>
            <person name="Qu J."/>
            <person name="Jiang H."/>
            <person name="Jhangiani S.N."/>
            <person name="Agravi P."/>
            <person name="Goodspeed R."/>
            <person name="Gross S."/>
            <person name="Mandapat C."/>
            <person name="Jackson L."/>
            <person name="Mathew T."/>
            <person name="Pu L."/>
            <person name="Thornton R."/>
            <person name="Saada N."/>
            <person name="Wilczek-Boney K.B."/>
            <person name="Lee S."/>
            <person name="Kovar C."/>
            <person name="Wu Y."/>
            <person name="Scherer S.E."/>
            <person name="Worley K.C."/>
            <person name="Muzny D.M."/>
            <person name="Gibbs R."/>
        </authorList>
    </citation>
    <scope>NUCLEOTIDE SEQUENCE</scope>
    <source>
        <strain evidence="7">Brora</strain>
    </source>
</reference>
<dbReference type="GO" id="GO:0042073">
    <property type="term" value="P:intraciliary transport"/>
    <property type="evidence" value="ECO:0007669"/>
    <property type="project" value="TreeGrafter"/>
</dbReference>
<dbReference type="HOGENOM" id="CLU_039132_0_0_1"/>
<evidence type="ECO:0008006" key="8">
    <source>
        <dbReference type="Google" id="ProtNLM"/>
    </source>
</evidence>
<dbReference type="PANTHER" id="PTHR16011">
    <property type="entry name" value="IFT57/HIPPI"/>
    <property type="match status" value="1"/>
</dbReference>
<dbReference type="PANTHER" id="PTHR16011:SF0">
    <property type="entry name" value="INTRAFLAGELLAR TRANSPORT PROTEIN 57 HOMOLOG"/>
    <property type="match status" value="1"/>
</dbReference>
<dbReference type="eggNOG" id="KOG0972">
    <property type="taxonomic scope" value="Eukaryota"/>
</dbReference>
<feature type="coiled-coil region" evidence="5">
    <location>
        <begin position="316"/>
        <end position="368"/>
    </location>
</feature>
<proteinExistence type="inferred from homology"/>
<dbReference type="EMBL" id="JH431833">
    <property type="status" value="NOT_ANNOTATED_CDS"/>
    <property type="molecule type" value="Genomic_DNA"/>
</dbReference>
<organism evidence="6 7">
    <name type="scientific">Strigamia maritima</name>
    <name type="common">European centipede</name>
    <name type="synonym">Geophilus maritimus</name>
    <dbReference type="NCBI Taxonomy" id="126957"/>
    <lineage>
        <taxon>Eukaryota</taxon>
        <taxon>Metazoa</taxon>
        <taxon>Ecdysozoa</taxon>
        <taxon>Arthropoda</taxon>
        <taxon>Myriapoda</taxon>
        <taxon>Chilopoda</taxon>
        <taxon>Pleurostigmophora</taxon>
        <taxon>Geophilomorpha</taxon>
        <taxon>Linotaeniidae</taxon>
        <taxon>Strigamia</taxon>
    </lineage>
</organism>
<comment type="similarity">
    <text evidence="2">Belongs to the IFT57 family.</text>
</comment>
<dbReference type="Proteomes" id="UP000014500">
    <property type="component" value="Unassembled WGS sequence"/>
</dbReference>
<dbReference type="GO" id="GO:1905515">
    <property type="term" value="P:non-motile cilium assembly"/>
    <property type="evidence" value="ECO:0007669"/>
    <property type="project" value="TreeGrafter"/>
</dbReference>
<dbReference type="GO" id="GO:0005794">
    <property type="term" value="C:Golgi apparatus"/>
    <property type="evidence" value="ECO:0007669"/>
    <property type="project" value="TreeGrafter"/>
</dbReference>
<evidence type="ECO:0000313" key="7">
    <source>
        <dbReference type="Proteomes" id="UP000014500"/>
    </source>
</evidence>
<keyword evidence="3" id="KW-0969">Cilium</keyword>
<protein>
    <recommendedName>
        <fullName evidence="8">Intraflagellar transport protein 57 homolog</fullName>
    </recommendedName>
</protein>
<evidence type="ECO:0000256" key="1">
    <source>
        <dbReference type="ARBA" id="ARBA00004138"/>
    </source>
</evidence>
<evidence type="ECO:0000256" key="2">
    <source>
        <dbReference type="ARBA" id="ARBA00009415"/>
    </source>
</evidence>
<dbReference type="Pfam" id="PF10498">
    <property type="entry name" value="IFT57"/>
    <property type="match status" value="1"/>
</dbReference>
<name>T1J408_STRMM</name>
<dbReference type="AlphaFoldDB" id="T1J408"/>
<evidence type="ECO:0000256" key="4">
    <source>
        <dbReference type="ARBA" id="ARBA00023273"/>
    </source>
</evidence>
<comment type="subcellular location">
    <subcellularLocation>
        <location evidence="1">Cell projection</location>
        <location evidence="1">Cilium</location>
    </subcellularLocation>
</comment>
<evidence type="ECO:0000256" key="3">
    <source>
        <dbReference type="ARBA" id="ARBA00023069"/>
    </source>
</evidence>
<dbReference type="GO" id="GO:0005815">
    <property type="term" value="C:microtubule organizing center"/>
    <property type="evidence" value="ECO:0007669"/>
    <property type="project" value="TreeGrafter"/>
</dbReference>
<dbReference type="PhylomeDB" id="T1J408"/>
<dbReference type="GO" id="GO:0005929">
    <property type="term" value="C:cilium"/>
    <property type="evidence" value="ECO:0007669"/>
    <property type="project" value="UniProtKB-SubCell"/>
</dbReference>
<keyword evidence="5" id="KW-0175">Coiled coil</keyword>
<reference evidence="6" key="2">
    <citation type="submission" date="2015-02" db="UniProtKB">
        <authorList>
            <consortium name="EnsemblMetazoa"/>
        </authorList>
    </citation>
    <scope>IDENTIFICATION</scope>
</reference>
<keyword evidence="7" id="KW-1185">Reference proteome</keyword>
<dbReference type="STRING" id="126957.T1J408"/>
<sequence>MANDEKKRGDEVIAEDGGPGMIFMPFVVMDEVLDKLNLLDYEKEFVRDLRMKSLNRHYFALQTNPGEQFHLFTSLCAWLIRKQGKSFEPPQEYDDPNSTISNILDVVRELGDSIDFPPSKLKQGYGDRAIYVLNRLADEALIKRSFHWKKSAIWHYFNDVIKIFHKTRPNYPQETAEDEFVVDDEAELSLAKVEEEILNEADSEDEEEQILGLDDLKTRSLLHLNPEQKKVEEILESTTDTTEWRLEVERVLPQLKVTIRNDNKDWHNHVEQMHNYKSGINDNLTTIQTHLSKLHGDIEYTLEKIKSREKYLNTQLESLMTEFRCANDQFAQTKEQYRQVSGGVVDRSRQLAQVSDELEIVKQEMEERGSNMTDGTPLVNVRKALGRIKNEIMAMNVRIGVAEQTLLHASLKTRNNLQDNMNADHGIANFD</sequence>
<dbReference type="GO" id="GO:0030992">
    <property type="term" value="C:intraciliary transport particle B"/>
    <property type="evidence" value="ECO:0007669"/>
    <property type="project" value="TreeGrafter"/>
</dbReference>
<keyword evidence="4" id="KW-0966">Cell projection</keyword>